<name>A0A3A8EB11_9GAMM</name>
<dbReference type="AlphaFoldDB" id="A0A3A8EB11"/>
<evidence type="ECO:0000313" key="2">
    <source>
        <dbReference type="Proteomes" id="UP000269001"/>
    </source>
</evidence>
<protein>
    <submittedName>
        <fullName evidence="1">Uncharacterized protein</fullName>
    </submittedName>
</protein>
<sequence length="226" mass="26273">MGYAVFLKINEATHGRFENIRMQLNLGAEKSQSKALGNVLSEIACEIIEQVFAELLYQQKQKNNEYAQKHAAESEKVIQQILETMRKYMPWSVSFFSNERLTPLVNYFSDLLSEHNRQIYVRYELDSVLVQEAFAYIEKVREGQMSYVPKAFQLLTQIVDEGVTSLIRNPKKLLKFNLVVDKTLNGVINMTTHLGYKRLEKLGEKIDSTTANEYIEHFLMFMQKEA</sequence>
<organism evidence="1 2">
    <name type="scientific">Acinetobacter guerrae</name>
    <dbReference type="NCBI Taxonomy" id="1843371"/>
    <lineage>
        <taxon>Bacteria</taxon>
        <taxon>Pseudomonadati</taxon>
        <taxon>Pseudomonadota</taxon>
        <taxon>Gammaproteobacteria</taxon>
        <taxon>Moraxellales</taxon>
        <taxon>Moraxellaceae</taxon>
        <taxon>Acinetobacter</taxon>
    </lineage>
</organism>
<dbReference type="Proteomes" id="UP000269001">
    <property type="component" value="Unassembled WGS sequence"/>
</dbReference>
<evidence type="ECO:0000313" key="1">
    <source>
        <dbReference type="EMBL" id="RKG32037.1"/>
    </source>
</evidence>
<comment type="caution">
    <text evidence="1">The sequence shown here is derived from an EMBL/GenBank/DDBJ whole genome shotgun (WGS) entry which is preliminary data.</text>
</comment>
<reference evidence="1 2" key="1">
    <citation type="submission" date="2018-09" db="EMBL/GenBank/DDBJ databases">
        <title>The draft genome of Acinetobacter spp. strains.</title>
        <authorList>
            <person name="Qin J."/>
            <person name="Feng Y."/>
            <person name="Zong Z."/>
        </authorList>
    </citation>
    <scope>NUCLEOTIDE SEQUENCE [LARGE SCALE GENOMIC DNA]</scope>
    <source>
        <strain evidence="1 2">WCHAc060096</strain>
    </source>
</reference>
<dbReference type="RefSeq" id="WP_120370877.1">
    <property type="nucleotide sequence ID" value="NZ_RAXU01000017.1"/>
</dbReference>
<keyword evidence="2" id="KW-1185">Reference proteome</keyword>
<dbReference type="EMBL" id="RAXU01000017">
    <property type="protein sequence ID" value="RKG32037.1"/>
    <property type="molecule type" value="Genomic_DNA"/>
</dbReference>
<accession>A0A3A8EB11</accession>
<gene>
    <name evidence="1" type="ORF">D7V21_12665</name>
</gene>
<proteinExistence type="predicted"/>